<evidence type="ECO:0000313" key="3">
    <source>
        <dbReference type="Proteomes" id="UP000053911"/>
    </source>
</evidence>
<protein>
    <submittedName>
        <fullName evidence="2">Nucleotidyltransferase</fullName>
    </submittedName>
</protein>
<feature type="domain" description="Polymerase beta nucleotidyltransferase" evidence="1">
    <location>
        <begin position="17"/>
        <end position="103"/>
    </location>
</feature>
<dbReference type="RefSeq" id="WP_283217555.1">
    <property type="nucleotide sequence ID" value="NZ_LGFD01000015.1"/>
</dbReference>
<name>A0A101ELV4_9EURY</name>
<sequence length="134" mass="16022">MRIYNLPSEDREKIKKRITDFLINRKEVLFAYIHGSFIENRPFRDIDVAIYVDGDHDLAYELEMEEELTQFIGLPVDVRVVNNAPVTFRFKALEGELLFSRDDNARCEFEEGTLREYHDYSYYLRRYGRDLLGI</sequence>
<evidence type="ECO:0000259" key="1">
    <source>
        <dbReference type="Pfam" id="PF18765"/>
    </source>
</evidence>
<proteinExistence type="predicted"/>
<dbReference type="Gene3D" id="3.30.460.10">
    <property type="entry name" value="Beta Polymerase, domain 2"/>
    <property type="match status" value="1"/>
</dbReference>
<gene>
    <name evidence="2" type="ORF">XD54_0938</name>
</gene>
<dbReference type="EMBL" id="LGFD01000015">
    <property type="protein sequence ID" value="KUK17752.1"/>
    <property type="molecule type" value="Genomic_DNA"/>
</dbReference>
<dbReference type="Proteomes" id="UP000053911">
    <property type="component" value="Unassembled WGS sequence"/>
</dbReference>
<dbReference type="SUPFAM" id="SSF81301">
    <property type="entry name" value="Nucleotidyltransferase"/>
    <property type="match status" value="1"/>
</dbReference>
<organism evidence="2 3">
    <name type="scientific">Thermococcus sibiricus</name>
    <dbReference type="NCBI Taxonomy" id="172049"/>
    <lineage>
        <taxon>Archaea</taxon>
        <taxon>Methanobacteriati</taxon>
        <taxon>Methanobacteriota</taxon>
        <taxon>Thermococci</taxon>
        <taxon>Thermococcales</taxon>
        <taxon>Thermococcaceae</taxon>
        <taxon>Thermococcus</taxon>
    </lineage>
</organism>
<dbReference type="PATRIC" id="fig|172049.5.peg.1803"/>
<dbReference type="InterPro" id="IPR052930">
    <property type="entry name" value="TA_antitoxin_MntA"/>
</dbReference>
<dbReference type="NCBIfam" id="NF047752">
    <property type="entry name" value="MntA_antitoxin"/>
    <property type="match status" value="1"/>
</dbReference>
<evidence type="ECO:0000313" key="2">
    <source>
        <dbReference type="EMBL" id="KUK17752.1"/>
    </source>
</evidence>
<dbReference type="InterPro" id="IPR041633">
    <property type="entry name" value="Polbeta"/>
</dbReference>
<accession>A0A101ELV4</accession>
<keyword evidence="2" id="KW-0808">Transferase</keyword>
<dbReference type="PANTHER" id="PTHR43852:SF3">
    <property type="entry name" value="NUCLEOTIDYLTRANSFERASE"/>
    <property type="match status" value="1"/>
</dbReference>
<comment type="caution">
    <text evidence="2">The sequence shown here is derived from an EMBL/GenBank/DDBJ whole genome shotgun (WGS) entry which is preliminary data.</text>
</comment>
<dbReference type="CDD" id="cd05403">
    <property type="entry name" value="NT_KNTase_like"/>
    <property type="match status" value="1"/>
</dbReference>
<dbReference type="Pfam" id="PF18765">
    <property type="entry name" value="Polbeta"/>
    <property type="match status" value="1"/>
</dbReference>
<dbReference type="AlphaFoldDB" id="A0A101ELV4"/>
<dbReference type="InterPro" id="IPR043519">
    <property type="entry name" value="NT_sf"/>
</dbReference>
<dbReference type="GO" id="GO:0016740">
    <property type="term" value="F:transferase activity"/>
    <property type="evidence" value="ECO:0007669"/>
    <property type="project" value="UniProtKB-KW"/>
</dbReference>
<dbReference type="PANTHER" id="PTHR43852">
    <property type="entry name" value="NUCLEOTIDYLTRANSFERASE"/>
    <property type="match status" value="1"/>
</dbReference>
<reference evidence="3" key="1">
    <citation type="journal article" date="2015" name="MBio">
        <title>Genome-Resolved Metagenomic Analysis Reveals Roles for Candidate Phyla and Other Microbial Community Members in Biogeochemical Transformations in Oil Reservoirs.</title>
        <authorList>
            <person name="Hu P."/>
            <person name="Tom L."/>
            <person name="Singh A."/>
            <person name="Thomas B.C."/>
            <person name="Baker B.J."/>
            <person name="Piceno Y.M."/>
            <person name="Andersen G.L."/>
            <person name="Banfield J.F."/>
        </authorList>
    </citation>
    <scope>NUCLEOTIDE SEQUENCE [LARGE SCALE GENOMIC DNA]</scope>
</reference>